<accession>A0A8J4FHI4</accession>
<comment type="caution">
    <text evidence="2">The sequence shown here is derived from an EMBL/GenBank/DDBJ whole genome shotgun (WGS) entry which is preliminary data.</text>
</comment>
<evidence type="ECO:0000313" key="2">
    <source>
        <dbReference type="EMBL" id="GIL75325.1"/>
    </source>
</evidence>
<organism evidence="2 3">
    <name type="scientific">Volvox reticuliferus</name>
    <dbReference type="NCBI Taxonomy" id="1737510"/>
    <lineage>
        <taxon>Eukaryota</taxon>
        <taxon>Viridiplantae</taxon>
        <taxon>Chlorophyta</taxon>
        <taxon>core chlorophytes</taxon>
        <taxon>Chlorophyceae</taxon>
        <taxon>CS clade</taxon>
        <taxon>Chlamydomonadales</taxon>
        <taxon>Volvocaceae</taxon>
        <taxon>Volvox</taxon>
    </lineage>
</organism>
<dbReference type="AlphaFoldDB" id="A0A8J4FHI4"/>
<sequence length="166" mass="18218">MVPILVFALLVLLVFLILLLSFVFLLPFAILVSVLVAVVTLEEAQSGADALLHLRIHGPYNTTCRLHRAPCGFFGADSCQSLLLQHYPLPALSVLLLVGDLYTHKRLCERLGGTDSNVALPSCSRRTTAVVLIARISCLLCQLYSSAFLIVVFLLFIGPRLKNSRK</sequence>
<feature type="transmembrane region" description="Helical" evidence="1">
    <location>
        <begin position="132"/>
        <end position="157"/>
    </location>
</feature>
<gene>
    <name evidence="2" type="ORF">Vretifemale_5138</name>
</gene>
<keyword evidence="1" id="KW-1133">Transmembrane helix</keyword>
<evidence type="ECO:0000256" key="1">
    <source>
        <dbReference type="SAM" id="Phobius"/>
    </source>
</evidence>
<dbReference type="Proteomes" id="UP000747110">
    <property type="component" value="Unassembled WGS sequence"/>
</dbReference>
<dbReference type="EMBL" id="BNCP01000007">
    <property type="protein sequence ID" value="GIL75325.1"/>
    <property type="molecule type" value="Genomic_DNA"/>
</dbReference>
<keyword evidence="1" id="KW-0472">Membrane</keyword>
<name>A0A8J4FHI4_9CHLO</name>
<protein>
    <submittedName>
        <fullName evidence="2">Uncharacterized protein</fullName>
    </submittedName>
</protein>
<keyword evidence="3" id="KW-1185">Reference proteome</keyword>
<keyword evidence="1" id="KW-0812">Transmembrane</keyword>
<proteinExistence type="predicted"/>
<reference evidence="2" key="1">
    <citation type="journal article" date="2021" name="Proc. Natl. Acad. Sci. U.S.A.">
        <title>Three genomes in the algal genus Volvox reveal the fate of a haploid sex-determining region after a transition to homothallism.</title>
        <authorList>
            <person name="Yamamoto K."/>
            <person name="Hamaji T."/>
            <person name="Kawai-Toyooka H."/>
            <person name="Matsuzaki R."/>
            <person name="Takahashi F."/>
            <person name="Nishimura Y."/>
            <person name="Kawachi M."/>
            <person name="Noguchi H."/>
            <person name="Minakuchi Y."/>
            <person name="Umen J.G."/>
            <person name="Toyoda A."/>
            <person name="Nozaki H."/>
        </authorList>
    </citation>
    <scope>NUCLEOTIDE SEQUENCE</scope>
    <source>
        <strain evidence="2">NIES-3786</strain>
    </source>
</reference>
<evidence type="ECO:0000313" key="3">
    <source>
        <dbReference type="Proteomes" id="UP000747110"/>
    </source>
</evidence>